<dbReference type="HOGENOM" id="CLU_174025_0_0_3"/>
<dbReference type="EMBL" id="BX548175">
    <property type="protein sequence ID" value="CAE21210.1"/>
    <property type="molecule type" value="Genomic_DNA"/>
</dbReference>
<sequence>MCYKASISRHKMQSTGSLSQASLKERITAFGNQRWERLTDPQKAYAKKAWGILTFKWRWQIAMNIPYLAIFILDRTIPAVHKFNMDLLSSLMAKLPIPEFLSSMIAAG</sequence>
<dbReference type="Proteomes" id="UP000001423">
    <property type="component" value="Chromosome"/>
</dbReference>
<protein>
    <submittedName>
        <fullName evidence="1">Uncharacterized protein</fullName>
    </submittedName>
</protein>
<dbReference type="KEGG" id="pmt:PMT_1035"/>
<proteinExistence type="predicted"/>
<dbReference type="RefSeq" id="WP_011130407.1">
    <property type="nucleotide sequence ID" value="NC_005071.1"/>
</dbReference>
<organism evidence="1 2">
    <name type="scientific">Prochlorococcus marinus (strain MIT 9313)</name>
    <dbReference type="NCBI Taxonomy" id="74547"/>
    <lineage>
        <taxon>Bacteria</taxon>
        <taxon>Bacillati</taxon>
        <taxon>Cyanobacteriota</taxon>
        <taxon>Cyanophyceae</taxon>
        <taxon>Synechococcales</taxon>
        <taxon>Prochlorococcaceae</taxon>
        <taxon>Prochlorococcus</taxon>
    </lineage>
</organism>
<dbReference type="eggNOG" id="ENOG5032GW4">
    <property type="taxonomic scope" value="Bacteria"/>
</dbReference>
<gene>
    <name evidence="1" type="ordered locus">PMT_1035</name>
</gene>
<reference evidence="1 2" key="1">
    <citation type="journal article" date="2003" name="Nature">
        <title>Genome divergence in two Prochlorococcus ecotypes reflects oceanic niche differentiation.</title>
        <authorList>
            <person name="Rocap G."/>
            <person name="Larimer F.W."/>
            <person name="Lamerdin J.E."/>
            <person name="Malfatti S."/>
            <person name="Chain P."/>
            <person name="Ahlgren N.A."/>
            <person name="Arellano A."/>
            <person name="Coleman M."/>
            <person name="Hauser L."/>
            <person name="Hess W.R."/>
            <person name="Johnson Z.I."/>
            <person name="Land M.L."/>
            <person name="Lindell D."/>
            <person name="Post A.F."/>
            <person name="Regala W."/>
            <person name="Shah M."/>
            <person name="Shaw S.L."/>
            <person name="Steglich C."/>
            <person name="Sullivan M.B."/>
            <person name="Ting C.S."/>
            <person name="Tolonen A."/>
            <person name="Webb E.A."/>
            <person name="Zinser E.R."/>
            <person name="Chisholm S.W."/>
        </authorList>
    </citation>
    <scope>NUCLEOTIDE SEQUENCE [LARGE SCALE GENOMIC DNA]</scope>
    <source>
        <strain evidence="2">MIT 9313</strain>
    </source>
</reference>
<accession>Q7V6V4</accession>
<keyword evidence="2" id="KW-1185">Reference proteome</keyword>
<evidence type="ECO:0000313" key="1">
    <source>
        <dbReference type="EMBL" id="CAE21210.1"/>
    </source>
</evidence>
<name>Q7V6V4_PROMM</name>
<evidence type="ECO:0000313" key="2">
    <source>
        <dbReference type="Proteomes" id="UP000001423"/>
    </source>
</evidence>
<dbReference type="AlphaFoldDB" id="Q7V6V4"/>